<protein>
    <submittedName>
        <fullName evidence="5">DNA-binding transcriptional regulator, GntR family</fullName>
    </submittedName>
</protein>
<dbReference type="SMART" id="SM00345">
    <property type="entry name" value="HTH_GNTR"/>
    <property type="match status" value="2"/>
</dbReference>
<dbReference type="Gene3D" id="1.10.10.10">
    <property type="entry name" value="Winged helix-like DNA-binding domain superfamily/Winged helix DNA-binding domain"/>
    <property type="match status" value="1"/>
</dbReference>
<dbReference type="STRING" id="83765.SAMN05660284_00094"/>
<dbReference type="SMART" id="SM00895">
    <property type="entry name" value="FCD"/>
    <property type="match status" value="1"/>
</dbReference>
<evidence type="ECO:0000256" key="2">
    <source>
        <dbReference type="ARBA" id="ARBA00023125"/>
    </source>
</evidence>
<dbReference type="AlphaFoldDB" id="A0A1I4V2R9"/>
<dbReference type="PANTHER" id="PTHR43537:SF5">
    <property type="entry name" value="UXU OPERON TRANSCRIPTIONAL REGULATOR"/>
    <property type="match status" value="1"/>
</dbReference>
<dbReference type="GO" id="GO:0003700">
    <property type="term" value="F:DNA-binding transcription factor activity"/>
    <property type="evidence" value="ECO:0007669"/>
    <property type="project" value="InterPro"/>
</dbReference>
<dbReference type="Pfam" id="PF00392">
    <property type="entry name" value="GntR"/>
    <property type="match status" value="1"/>
</dbReference>
<dbReference type="InterPro" id="IPR008920">
    <property type="entry name" value="TF_FadR/GntR_C"/>
</dbReference>
<dbReference type="SUPFAM" id="SSF46785">
    <property type="entry name" value="Winged helix' DNA-binding domain"/>
    <property type="match status" value="1"/>
</dbReference>
<dbReference type="InterPro" id="IPR036390">
    <property type="entry name" value="WH_DNA-bd_sf"/>
</dbReference>
<dbReference type="PROSITE" id="PS50949">
    <property type="entry name" value="HTH_GNTR"/>
    <property type="match status" value="1"/>
</dbReference>
<dbReference type="InterPro" id="IPR000524">
    <property type="entry name" value="Tscrpt_reg_HTH_GntR"/>
</dbReference>
<name>A0A1I4V2R9_9NEIS</name>
<keyword evidence="6" id="KW-1185">Reference proteome</keyword>
<keyword evidence="2 5" id="KW-0238">DNA-binding</keyword>
<evidence type="ECO:0000256" key="3">
    <source>
        <dbReference type="ARBA" id="ARBA00023163"/>
    </source>
</evidence>
<dbReference type="EMBL" id="FOVE01000001">
    <property type="protein sequence ID" value="SFM95421.1"/>
    <property type="molecule type" value="Genomic_DNA"/>
</dbReference>
<dbReference type="PANTHER" id="PTHR43537">
    <property type="entry name" value="TRANSCRIPTIONAL REGULATOR, GNTR FAMILY"/>
    <property type="match status" value="1"/>
</dbReference>
<keyword evidence="1" id="KW-0805">Transcription regulation</keyword>
<dbReference type="Gene3D" id="1.20.120.530">
    <property type="entry name" value="GntR ligand-binding domain-like"/>
    <property type="match status" value="1"/>
</dbReference>
<sequence length="295" mass="33635">MPRILAPQLALQIIDYIRSRHLPAGSHLGTQFLADQFKVSRAPVLAALKQLAQEGVVVAERNRGFFLARDASLIVPPAKTLEESAEDSLYYQLAEDRLAGKLEERVSENELMRCYEVPRATLRNVLLRAADDLWMERLPGHGWRFLPVLTSQQAYEEGYRFRAAIEPLALLEPGFRVNPVALQALRAQQQALLDGEIDTLSRTQLFERNSEFHEVLTGFSNNAFFLDAVKKVNRVRRLLDYRSTLDRSRLPQQCREHLLILDMLESGRIVEASERLRIHVQGALASKRDLVSVLR</sequence>
<dbReference type="RefSeq" id="WP_218142587.1">
    <property type="nucleotide sequence ID" value="NZ_FOVE01000001.1"/>
</dbReference>
<proteinExistence type="predicted"/>
<accession>A0A1I4V2R9</accession>
<organism evidence="5 6">
    <name type="scientific">Formivibrio citricus</name>
    <dbReference type="NCBI Taxonomy" id="83765"/>
    <lineage>
        <taxon>Bacteria</taxon>
        <taxon>Pseudomonadati</taxon>
        <taxon>Pseudomonadota</taxon>
        <taxon>Betaproteobacteria</taxon>
        <taxon>Neisseriales</taxon>
        <taxon>Chitinibacteraceae</taxon>
        <taxon>Formivibrio</taxon>
    </lineage>
</organism>
<dbReference type="CDD" id="cd07377">
    <property type="entry name" value="WHTH_GntR"/>
    <property type="match status" value="1"/>
</dbReference>
<keyword evidence="3" id="KW-0804">Transcription</keyword>
<reference evidence="6" key="1">
    <citation type="submission" date="2016-10" db="EMBL/GenBank/DDBJ databases">
        <authorList>
            <person name="Varghese N."/>
            <person name="Submissions S."/>
        </authorList>
    </citation>
    <scope>NUCLEOTIDE SEQUENCE [LARGE SCALE GENOMIC DNA]</scope>
    <source>
        <strain evidence="6">DSM 6150</strain>
    </source>
</reference>
<dbReference type="InterPro" id="IPR011711">
    <property type="entry name" value="GntR_C"/>
</dbReference>
<evidence type="ECO:0000256" key="1">
    <source>
        <dbReference type="ARBA" id="ARBA00023015"/>
    </source>
</evidence>
<evidence type="ECO:0000313" key="6">
    <source>
        <dbReference type="Proteomes" id="UP000242869"/>
    </source>
</evidence>
<dbReference type="SUPFAM" id="SSF48008">
    <property type="entry name" value="GntR ligand-binding domain-like"/>
    <property type="match status" value="1"/>
</dbReference>
<dbReference type="GO" id="GO:0003677">
    <property type="term" value="F:DNA binding"/>
    <property type="evidence" value="ECO:0007669"/>
    <property type="project" value="UniProtKB-KW"/>
</dbReference>
<dbReference type="InterPro" id="IPR036388">
    <property type="entry name" value="WH-like_DNA-bd_sf"/>
</dbReference>
<feature type="domain" description="HTH gntR-type" evidence="4">
    <location>
        <begin position="3"/>
        <end position="70"/>
    </location>
</feature>
<dbReference type="Proteomes" id="UP000242869">
    <property type="component" value="Unassembled WGS sequence"/>
</dbReference>
<evidence type="ECO:0000259" key="4">
    <source>
        <dbReference type="PROSITE" id="PS50949"/>
    </source>
</evidence>
<gene>
    <name evidence="5" type="ORF">SAMN05660284_00094</name>
</gene>
<evidence type="ECO:0000313" key="5">
    <source>
        <dbReference type="EMBL" id="SFM95421.1"/>
    </source>
</evidence>
<dbReference type="Pfam" id="PF07729">
    <property type="entry name" value="FCD"/>
    <property type="match status" value="1"/>
</dbReference>